<gene>
    <name evidence="2" type="ORF">FDY93_19100</name>
</gene>
<dbReference type="InterPro" id="IPR037883">
    <property type="entry name" value="Knr4/Smi1-like_sf"/>
</dbReference>
<comment type="caution">
    <text evidence="2">The sequence shown here is derived from an EMBL/GenBank/DDBJ whole genome shotgun (WGS) entry which is preliminary data.</text>
</comment>
<dbReference type="SUPFAM" id="SSF160631">
    <property type="entry name" value="SMI1/KNR4-like"/>
    <property type="match status" value="1"/>
</dbReference>
<organism evidence="2 3">
    <name type="scientific">Microbulbifer harenosus</name>
    <dbReference type="NCBI Taxonomy" id="2576840"/>
    <lineage>
        <taxon>Bacteria</taxon>
        <taxon>Pseudomonadati</taxon>
        <taxon>Pseudomonadota</taxon>
        <taxon>Gammaproteobacteria</taxon>
        <taxon>Cellvibrionales</taxon>
        <taxon>Microbulbiferaceae</taxon>
        <taxon>Microbulbifer</taxon>
    </lineage>
</organism>
<dbReference type="Gene3D" id="3.40.1580.10">
    <property type="entry name" value="SMI1/KNR4-like"/>
    <property type="match status" value="1"/>
</dbReference>
<evidence type="ECO:0000313" key="3">
    <source>
        <dbReference type="Proteomes" id="UP000306791"/>
    </source>
</evidence>
<proteinExistence type="predicted"/>
<dbReference type="EMBL" id="VANI01000034">
    <property type="protein sequence ID" value="TLM73373.1"/>
    <property type="molecule type" value="Genomic_DNA"/>
</dbReference>
<evidence type="ECO:0000259" key="1">
    <source>
        <dbReference type="Pfam" id="PF09346"/>
    </source>
</evidence>
<dbReference type="Pfam" id="PF09346">
    <property type="entry name" value="SMI1_KNR4"/>
    <property type="match status" value="1"/>
</dbReference>
<dbReference type="RefSeq" id="WP_138237352.1">
    <property type="nucleotide sequence ID" value="NZ_CP185860.1"/>
</dbReference>
<accession>A0ABY2UD95</accession>
<sequence length="130" mass="14390">MPFELPEDQLENTENELGAKLPTAYRSSMLKSNGGYACIGEEDWDFYPIKDLSDRKRISRTCNHILSETASCREFGYFPEGAIAIAGNGCGDQLILLREAGIILDKVSVWSHEDGSISEVAPDFSAIEKQ</sequence>
<dbReference type="Proteomes" id="UP000306791">
    <property type="component" value="Unassembled WGS sequence"/>
</dbReference>
<feature type="domain" description="Knr4/Smi1-like" evidence="1">
    <location>
        <begin position="6"/>
        <end position="126"/>
    </location>
</feature>
<reference evidence="2 3" key="1">
    <citation type="submission" date="2019-05" db="EMBL/GenBank/DDBJ databases">
        <title>Microbulbifer harenosus sp. nov., an alginate-degrading bacterium isolated from coastal sand.</title>
        <authorList>
            <person name="Huang H."/>
            <person name="Mo K."/>
            <person name="Bao S."/>
        </authorList>
    </citation>
    <scope>NUCLEOTIDE SEQUENCE [LARGE SCALE GENOMIC DNA]</scope>
    <source>
        <strain evidence="2 3">HB161719</strain>
    </source>
</reference>
<protein>
    <submittedName>
        <fullName evidence="2">SMI1/KNR4 family protein</fullName>
    </submittedName>
</protein>
<keyword evidence="3" id="KW-1185">Reference proteome</keyword>
<name>A0ABY2UD95_9GAMM</name>
<dbReference type="InterPro" id="IPR018958">
    <property type="entry name" value="Knr4/Smi1-like_dom"/>
</dbReference>
<evidence type="ECO:0000313" key="2">
    <source>
        <dbReference type="EMBL" id="TLM73373.1"/>
    </source>
</evidence>